<reference evidence="2 3" key="1">
    <citation type="submission" date="2022-04" db="EMBL/GenBank/DDBJ databases">
        <title>Genome sequence of soybean root-associated Caulobacter segnis RL271.</title>
        <authorList>
            <person name="Longley R."/>
            <person name="Bonito G."/>
            <person name="Trigodet F."/>
            <person name="Crosson S."/>
            <person name="Fiebig A."/>
        </authorList>
    </citation>
    <scope>NUCLEOTIDE SEQUENCE [LARGE SCALE GENOMIC DNA]</scope>
    <source>
        <strain evidence="2 3">RL271</strain>
    </source>
</reference>
<sequence>MTPDRQAKAKRRGKTFIRAWRKHRDMNLEQAVERLELEVGYPYSVAQLSRVERGETGYSQDVLEALATIYRCEPADLIMRDPQASEAIWSIWDQLQPVQRIQLVEIGQTLKKTG</sequence>
<dbReference type="InterPro" id="IPR001387">
    <property type="entry name" value="Cro/C1-type_HTH"/>
</dbReference>
<name>A0ABY4ZPU7_9CAUL</name>
<dbReference type="Pfam" id="PF13560">
    <property type="entry name" value="HTH_31"/>
    <property type="match status" value="1"/>
</dbReference>
<dbReference type="CDD" id="cd00093">
    <property type="entry name" value="HTH_XRE"/>
    <property type="match status" value="1"/>
</dbReference>
<dbReference type="SUPFAM" id="SSF47413">
    <property type="entry name" value="lambda repressor-like DNA-binding domains"/>
    <property type="match status" value="1"/>
</dbReference>
<gene>
    <name evidence="2" type="ORF">MZV50_17660</name>
</gene>
<dbReference type="PROSITE" id="PS50943">
    <property type="entry name" value="HTH_CROC1"/>
    <property type="match status" value="1"/>
</dbReference>
<dbReference type="SMART" id="SM00530">
    <property type="entry name" value="HTH_XRE"/>
    <property type="match status" value="1"/>
</dbReference>
<feature type="domain" description="HTH cro/C1-type" evidence="1">
    <location>
        <begin position="17"/>
        <end position="77"/>
    </location>
</feature>
<evidence type="ECO:0000259" key="1">
    <source>
        <dbReference type="PROSITE" id="PS50943"/>
    </source>
</evidence>
<proteinExistence type="predicted"/>
<dbReference type="Proteomes" id="UP001057520">
    <property type="component" value="Chromosome"/>
</dbReference>
<keyword evidence="3" id="KW-1185">Reference proteome</keyword>
<dbReference type="InterPro" id="IPR010982">
    <property type="entry name" value="Lambda_DNA-bd_dom_sf"/>
</dbReference>
<dbReference type="Gene3D" id="1.10.260.40">
    <property type="entry name" value="lambda repressor-like DNA-binding domains"/>
    <property type="match status" value="1"/>
</dbReference>
<organism evidence="2 3">
    <name type="scientific">Caulobacter segnis</name>
    <dbReference type="NCBI Taxonomy" id="88688"/>
    <lineage>
        <taxon>Bacteria</taxon>
        <taxon>Pseudomonadati</taxon>
        <taxon>Pseudomonadota</taxon>
        <taxon>Alphaproteobacteria</taxon>
        <taxon>Caulobacterales</taxon>
        <taxon>Caulobacteraceae</taxon>
        <taxon>Caulobacter</taxon>
    </lineage>
</organism>
<dbReference type="EMBL" id="CP096040">
    <property type="protein sequence ID" value="USQ94404.1"/>
    <property type="molecule type" value="Genomic_DNA"/>
</dbReference>
<protein>
    <submittedName>
        <fullName evidence="2">Helix-turn-helix transcriptional regulator</fullName>
    </submittedName>
</protein>
<evidence type="ECO:0000313" key="2">
    <source>
        <dbReference type="EMBL" id="USQ94404.1"/>
    </source>
</evidence>
<evidence type="ECO:0000313" key="3">
    <source>
        <dbReference type="Proteomes" id="UP001057520"/>
    </source>
</evidence>
<accession>A0ABY4ZPU7</accession>